<evidence type="ECO:0000313" key="7">
    <source>
        <dbReference type="Proteomes" id="UP000539111"/>
    </source>
</evidence>
<dbReference type="PROSITE" id="PS50977">
    <property type="entry name" value="HTH_TETR_2"/>
    <property type="match status" value="1"/>
</dbReference>
<evidence type="ECO:0000259" key="5">
    <source>
        <dbReference type="PROSITE" id="PS50977"/>
    </source>
</evidence>
<comment type="caution">
    <text evidence="6">The sequence shown here is derived from an EMBL/GenBank/DDBJ whole genome shotgun (WGS) entry which is preliminary data.</text>
</comment>
<accession>A0A7Z0D1G8</accession>
<keyword evidence="3" id="KW-0804">Transcription</keyword>
<keyword evidence="2 4" id="KW-0238">DNA-binding</keyword>
<dbReference type="InterPro" id="IPR025996">
    <property type="entry name" value="MT1864/Rv1816-like_C"/>
</dbReference>
<dbReference type="Pfam" id="PF00440">
    <property type="entry name" value="TetR_N"/>
    <property type="match status" value="1"/>
</dbReference>
<dbReference type="InterPro" id="IPR036271">
    <property type="entry name" value="Tet_transcr_reg_TetR-rel_C_sf"/>
</dbReference>
<dbReference type="RefSeq" id="WP_179425438.1">
    <property type="nucleotide sequence ID" value="NZ_JACBZP010000001.1"/>
</dbReference>
<keyword evidence="1" id="KW-0805">Transcription regulation</keyword>
<evidence type="ECO:0000256" key="2">
    <source>
        <dbReference type="ARBA" id="ARBA00023125"/>
    </source>
</evidence>
<dbReference type="Proteomes" id="UP000539111">
    <property type="component" value="Unassembled WGS sequence"/>
</dbReference>
<dbReference type="GO" id="GO:0003677">
    <property type="term" value="F:DNA binding"/>
    <property type="evidence" value="ECO:0007669"/>
    <property type="project" value="UniProtKB-UniRule"/>
</dbReference>
<sequence>MPRAGLTPARIVDEAAILADEVGWEQLTLAALAKRLGVQLPSLYKHVAGLPALRRLLAVRAKTELATVLTRTVAGKSRRTALGALAEAFMGWARRHPGLYPATVVAPVVGDVEDERASADAVQVIYAVLEGYGLDDERKVDVTRSLRAALHGFVGLRQAGGFAMERSVDDSLGWLIGTFDNACNSR</sequence>
<dbReference type="Gene3D" id="1.10.10.60">
    <property type="entry name" value="Homeodomain-like"/>
    <property type="match status" value="1"/>
</dbReference>
<dbReference type="Pfam" id="PF13305">
    <property type="entry name" value="TetR_C_33"/>
    <property type="match status" value="1"/>
</dbReference>
<feature type="domain" description="HTH tetR-type" evidence="5">
    <location>
        <begin position="5"/>
        <end position="65"/>
    </location>
</feature>
<keyword evidence="7" id="KW-1185">Reference proteome</keyword>
<feature type="DNA-binding region" description="H-T-H motif" evidence="4">
    <location>
        <begin position="28"/>
        <end position="47"/>
    </location>
</feature>
<evidence type="ECO:0000313" key="6">
    <source>
        <dbReference type="EMBL" id="NYI66237.1"/>
    </source>
</evidence>
<dbReference type="Gene3D" id="1.10.357.10">
    <property type="entry name" value="Tetracycline Repressor, domain 2"/>
    <property type="match status" value="1"/>
</dbReference>
<dbReference type="InterPro" id="IPR009057">
    <property type="entry name" value="Homeodomain-like_sf"/>
</dbReference>
<dbReference type="SUPFAM" id="SSF48498">
    <property type="entry name" value="Tetracyclin repressor-like, C-terminal domain"/>
    <property type="match status" value="1"/>
</dbReference>
<dbReference type="SUPFAM" id="SSF46689">
    <property type="entry name" value="Homeodomain-like"/>
    <property type="match status" value="1"/>
</dbReference>
<dbReference type="AlphaFoldDB" id="A0A7Z0D1G8"/>
<protein>
    <submittedName>
        <fullName evidence="6">AcrR family transcriptional regulator</fullName>
    </submittedName>
</protein>
<gene>
    <name evidence="6" type="ORF">BJY26_000543</name>
</gene>
<name>A0A7Z0D1G8_9MICO</name>
<evidence type="ECO:0000256" key="4">
    <source>
        <dbReference type="PROSITE-ProRule" id="PRU00335"/>
    </source>
</evidence>
<proteinExistence type="predicted"/>
<dbReference type="InterPro" id="IPR001647">
    <property type="entry name" value="HTH_TetR"/>
</dbReference>
<dbReference type="EMBL" id="JACBZP010000001">
    <property type="protein sequence ID" value="NYI66237.1"/>
    <property type="molecule type" value="Genomic_DNA"/>
</dbReference>
<organism evidence="6 7">
    <name type="scientific">Spelaeicoccus albus</name>
    <dbReference type="NCBI Taxonomy" id="1280376"/>
    <lineage>
        <taxon>Bacteria</taxon>
        <taxon>Bacillati</taxon>
        <taxon>Actinomycetota</taxon>
        <taxon>Actinomycetes</taxon>
        <taxon>Micrococcales</taxon>
        <taxon>Brevibacteriaceae</taxon>
        <taxon>Spelaeicoccus</taxon>
    </lineage>
</organism>
<evidence type="ECO:0000256" key="3">
    <source>
        <dbReference type="ARBA" id="ARBA00023163"/>
    </source>
</evidence>
<reference evidence="6 7" key="1">
    <citation type="submission" date="2020-07" db="EMBL/GenBank/DDBJ databases">
        <title>Sequencing the genomes of 1000 actinobacteria strains.</title>
        <authorList>
            <person name="Klenk H.-P."/>
        </authorList>
    </citation>
    <scope>NUCLEOTIDE SEQUENCE [LARGE SCALE GENOMIC DNA]</scope>
    <source>
        <strain evidence="6 7">DSM 26341</strain>
    </source>
</reference>
<evidence type="ECO:0000256" key="1">
    <source>
        <dbReference type="ARBA" id="ARBA00023015"/>
    </source>
</evidence>